<dbReference type="AlphaFoldDB" id="C5BL92"/>
<name>C5BL92_TERTT</name>
<dbReference type="KEGG" id="ttu:TERTU_2530"/>
<dbReference type="GO" id="GO:0005524">
    <property type="term" value="F:ATP binding"/>
    <property type="evidence" value="ECO:0007669"/>
    <property type="project" value="UniProtKB-KW"/>
</dbReference>
<dbReference type="CDD" id="cd03230">
    <property type="entry name" value="ABC_DR_subfamily_A"/>
    <property type="match status" value="1"/>
</dbReference>
<keyword evidence="2" id="KW-0813">Transport</keyword>
<protein>
    <submittedName>
        <fullName evidence="6">ABC transporter, ATP-binding protein</fullName>
    </submittedName>
</protein>
<evidence type="ECO:0000313" key="7">
    <source>
        <dbReference type="Proteomes" id="UP000009080"/>
    </source>
</evidence>
<sequence>MIHVKNLSRRYGDFAAVDKVTFAINSGEIVGLLGHNGAGKTTIMKMITGFLEPSEGSIEINNLSINQHAKEIQQYIGYLPENLPVYPELNVLDYLFYCAQVRNIPADKQQDAVAGAVRKTELAEKAMHPISTLSRGFKQRVGVAQALIHNPKILILDEPTNGLDPHQTQQMRNLVRSLATHATVIISTHIMQEVDALCDRVLILDNGQLAIDQTLASLRRSDTLALSSSISGDKLNAILGEKYGALTAQQITADEYRIPLPETLDDRLFASWLAEQLIQSGEKIYAINPLLRDLETVFRGIHQQKRHQGDKTHAA</sequence>
<dbReference type="SUPFAM" id="SSF52540">
    <property type="entry name" value="P-loop containing nucleoside triphosphate hydrolases"/>
    <property type="match status" value="1"/>
</dbReference>
<evidence type="ECO:0000256" key="1">
    <source>
        <dbReference type="ARBA" id="ARBA00005417"/>
    </source>
</evidence>
<reference evidence="6 7" key="1">
    <citation type="journal article" date="2009" name="PLoS ONE">
        <title>The complete genome of Teredinibacter turnerae T7901: an intracellular endosymbiont of marine wood-boring bivalves (shipworms).</title>
        <authorList>
            <person name="Yang J.C."/>
            <person name="Madupu R."/>
            <person name="Durkin A.S."/>
            <person name="Ekborg N.A."/>
            <person name="Pedamallu C.S."/>
            <person name="Hostetler J.B."/>
            <person name="Radune D."/>
            <person name="Toms B.S."/>
            <person name="Henrissat B."/>
            <person name="Coutinho P.M."/>
            <person name="Schwarz S."/>
            <person name="Field L."/>
            <person name="Trindade-Silva A.E."/>
            <person name="Soares C.A.G."/>
            <person name="Elshahawi S."/>
            <person name="Hanora A."/>
            <person name="Schmidt E.W."/>
            <person name="Haygood M.G."/>
            <person name="Posfai J."/>
            <person name="Benner J."/>
            <person name="Madinger C."/>
            <person name="Nove J."/>
            <person name="Anton B."/>
            <person name="Chaudhary K."/>
            <person name="Foster J."/>
            <person name="Holman A."/>
            <person name="Kumar S."/>
            <person name="Lessard P.A."/>
            <person name="Luyten Y.A."/>
            <person name="Slatko B."/>
            <person name="Wood N."/>
            <person name="Wu B."/>
            <person name="Teplitski M."/>
            <person name="Mougous J.D."/>
            <person name="Ward N."/>
            <person name="Eisen J.A."/>
            <person name="Badger J.H."/>
            <person name="Distel D.L."/>
        </authorList>
    </citation>
    <scope>NUCLEOTIDE SEQUENCE [LARGE SCALE GENOMIC DNA]</scope>
    <source>
        <strain evidence="7">ATCC 39867 / T7901</strain>
    </source>
</reference>
<evidence type="ECO:0000256" key="4">
    <source>
        <dbReference type="ARBA" id="ARBA00022840"/>
    </source>
</evidence>
<evidence type="ECO:0000256" key="3">
    <source>
        <dbReference type="ARBA" id="ARBA00022741"/>
    </source>
</evidence>
<organism evidence="6 7">
    <name type="scientific">Teredinibacter turnerae (strain ATCC 39867 / T7901)</name>
    <dbReference type="NCBI Taxonomy" id="377629"/>
    <lineage>
        <taxon>Bacteria</taxon>
        <taxon>Pseudomonadati</taxon>
        <taxon>Pseudomonadota</taxon>
        <taxon>Gammaproteobacteria</taxon>
        <taxon>Cellvibrionales</taxon>
        <taxon>Cellvibrionaceae</taxon>
        <taxon>Teredinibacter</taxon>
    </lineage>
</organism>
<dbReference type="InterPro" id="IPR003593">
    <property type="entry name" value="AAA+_ATPase"/>
</dbReference>
<dbReference type="EMBL" id="CP001614">
    <property type="protein sequence ID" value="ACR13799.1"/>
    <property type="molecule type" value="Genomic_DNA"/>
</dbReference>
<keyword evidence="3" id="KW-0547">Nucleotide-binding</keyword>
<dbReference type="PANTHER" id="PTHR43335">
    <property type="entry name" value="ABC TRANSPORTER, ATP-BINDING PROTEIN"/>
    <property type="match status" value="1"/>
</dbReference>
<dbReference type="RefSeq" id="WP_015819914.1">
    <property type="nucleotide sequence ID" value="NC_012997.1"/>
</dbReference>
<dbReference type="STRING" id="377629.TERTU_2530"/>
<dbReference type="InterPro" id="IPR003439">
    <property type="entry name" value="ABC_transporter-like_ATP-bd"/>
</dbReference>
<dbReference type="Gene3D" id="3.40.50.300">
    <property type="entry name" value="P-loop containing nucleotide triphosphate hydrolases"/>
    <property type="match status" value="1"/>
</dbReference>
<comment type="similarity">
    <text evidence="1">Belongs to the ABC transporter superfamily.</text>
</comment>
<proteinExistence type="inferred from homology"/>
<gene>
    <name evidence="6" type="ordered locus">TERTU_2530</name>
</gene>
<dbReference type="InterPro" id="IPR027417">
    <property type="entry name" value="P-loop_NTPase"/>
</dbReference>
<dbReference type="HOGENOM" id="CLU_000604_1_2_6"/>
<dbReference type="eggNOG" id="COG1131">
    <property type="taxonomic scope" value="Bacteria"/>
</dbReference>
<dbReference type="Pfam" id="PF00005">
    <property type="entry name" value="ABC_tran"/>
    <property type="match status" value="1"/>
</dbReference>
<feature type="domain" description="ABC transporter" evidence="5">
    <location>
        <begin position="2"/>
        <end position="231"/>
    </location>
</feature>
<keyword evidence="4 6" id="KW-0067">ATP-binding</keyword>
<accession>C5BL92</accession>
<evidence type="ECO:0000259" key="5">
    <source>
        <dbReference type="PROSITE" id="PS50893"/>
    </source>
</evidence>
<dbReference type="PANTHER" id="PTHR43335:SF4">
    <property type="entry name" value="ABC TRANSPORTER, ATP-BINDING PROTEIN"/>
    <property type="match status" value="1"/>
</dbReference>
<evidence type="ECO:0000256" key="2">
    <source>
        <dbReference type="ARBA" id="ARBA00022448"/>
    </source>
</evidence>
<dbReference type="Proteomes" id="UP000009080">
    <property type="component" value="Chromosome"/>
</dbReference>
<dbReference type="OrthoDB" id="9781337at2"/>
<keyword evidence="7" id="KW-1185">Reference proteome</keyword>
<dbReference type="PROSITE" id="PS50893">
    <property type="entry name" value="ABC_TRANSPORTER_2"/>
    <property type="match status" value="1"/>
</dbReference>
<dbReference type="GO" id="GO:0016887">
    <property type="term" value="F:ATP hydrolysis activity"/>
    <property type="evidence" value="ECO:0007669"/>
    <property type="project" value="InterPro"/>
</dbReference>
<dbReference type="SMART" id="SM00382">
    <property type="entry name" value="AAA"/>
    <property type="match status" value="1"/>
</dbReference>
<evidence type="ECO:0000313" key="6">
    <source>
        <dbReference type="EMBL" id="ACR13799.1"/>
    </source>
</evidence>